<keyword evidence="2" id="KW-0808">Transferase</keyword>
<evidence type="ECO:0000256" key="1">
    <source>
        <dbReference type="ARBA" id="ARBA00012417"/>
    </source>
</evidence>
<dbReference type="SUPFAM" id="SSF52540">
    <property type="entry name" value="P-loop containing nucleoside triphosphate hydrolases"/>
    <property type="match status" value="1"/>
</dbReference>
<dbReference type="RefSeq" id="WP_150098646.1">
    <property type="nucleotide sequence ID" value="NZ_VWPL01000040.1"/>
</dbReference>
<evidence type="ECO:0000313" key="9">
    <source>
        <dbReference type="Proteomes" id="UP000323886"/>
    </source>
</evidence>
<evidence type="ECO:0000256" key="5">
    <source>
        <dbReference type="ARBA" id="ARBA00022932"/>
    </source>
</evidence>
<dbReference type="NCBIfam" id="TIGR01128">
    <property type="entry name" value="holA"/>
    <property type="match status" value="1"/>
</dbReference>
<dbReference type="InterPro" id="IPR005790">
    <property type="entry name" value="DNA_polIII_delta"/>
</dbReference>
<dbReference type="AlphaFoldDB" id="A0A5M6HLM2"/>
<comment type="similarity">
    <text evidence="6">Belongs to the DNA polymerase HolA subunit family.</text>
</comment>
<dbReference type="EC" id="2.7.7.7" evidence="1"/>
<dbReference type="SUPFAM" id="SSF48019">
    <property type="entry name" value="post-AAA+ oligomerization domain-like"/>
    <property type="match status" value="1"/>
</dbReference>
<dbReference type="PANTHER" id="PTHR34388">
    <property type="entry name" value="DNA POLYMERASE III SUBUNIT DELTA"/>
    <property type="match status" value="1"/>
</dbReference>
<dbReference type="GO" id="GO:0009360">
    <property type="term" value="C:DNA polymerase III complex"/>
    <property type="evidence" value="ECO:0007669"/>
    <property type="project" value="TreeGrafter"/>
</dbReference>
<comment type="catalytic activity">
    <reaction evidence="7">
        <text>DNA(n) + a 2'-deoxyribonucleoside 5'-triphosphate = DNA(n+1) + diphosphate</text>
        <dbReference type="Rhea" id="RHEA:22508"/>
        <dbReference type="Rhea" id="RHEA-COMP:17339"/>
        <dbReference type="Rhea" id="RHEA-COMP:17340"/>
        <dbReference type="ChEBI" id="CHEBI:33019"/>
        <dbReference type="ChEBI" id="CHEBI:61560"/>
        <dbReference type="ChEBI" id="CHEBI:173112"/>
        <dbReference type="EC" id="2.7.7.7"/>
    </reaction>
</comment>
<dbReference type="Gene3D" id="1.10.8.60">
    <property type="match status" value="1"/>
</dbReference>
<dbReference type="GO" id="GO:0003677">
    <property type="term" value="F:DNA binding"/>
    <property type="evidence" value="ECO:0007669"/>
    <property type="project" value="InterPro"/>
</dbReference>
<keyword evidence="3" id="KW-0548">Nucleotidyltransferase</keyword>
<gene>
    <name evidence="8" type="ORF">F1193_15180</name>
</gene>
<dbReference type="Proteomes" id="UP000323886">
    <property type="component" value="Unassembled WGS sequence"/>
</dbReference>
<dbReference type="InterPro" id="IPR008921">
    <property type="entry name" value="DNA_pol3_clamp-load_cplx_C"/>
</dbReference>
<accession>A0A5M6HLM2</accession>
<evidence type="ECO:0000256" key="2">
    <source>
        <dbReference type="ARBA" id="ARBA00022679"/>
    </source>
</evidence>
<keyword evidence="5" id="KW-0239">DNA-directed DNA polymerase</keyword>
<dbReference type="GO" id="GO:0003887">
    <property type="term" value="F:DNA-directed DNA polymerase activity"/>
    <property type="evidence" value="ECO:0007669"/>
    <property type="project" value="UniProtKB-KW"/>
</dbReference>
<name>A0A5M6HLM2_9HYPH</name>
<dbReference type="OrthoDB" id="9804983at2"/>
<comment type="caution">
    <text evidence="8">The sequence shown here is derived from an EMBL/GenBank/DDBJ whole genome shotgun (WGS) entry which is preliminary data.</text>
</comment>
<organism evidence="8 9">
    <name type="scientific">Blastochloris sulfoviridis</name>
    <dbReference type="NCBI Taxonomy" id="50712"/>
    <lineage>
        <taxon>Bacteria</taxon>
        <taxon>Pseudomonadati</taxon>
        <taxon>Pseudomonadota</taxon>
        <taxon>Alphaproteobacteria</taxon>
        <taxon>Hyphomicrobiales</taxon>
        <taxon>Blastochloridaceae</taxon>
        <taxon>Blastochloris</taxon>
    </lineage>
</organism>
<dbReference type="PANTHER" id="PTHR34388:SF1">
    <property type="entry name" value="DNA POLYMERASE III SUBUNIT DELTA"/>
    <property type="match status" value="1"/>
</dbReference>
<evidence type="ECO:0000256" key="6">
    <source>
        <dbReference type="ARBA" id="ARBA00034754"/>
    </source>
</evidence>
<evidence type="ECO:0000256" key="4">
    <source>
        <dbReference type="ARBA" id="ARBA00022705"/>
    </source>
</evidence>
<reference evidence="8 9" key="1">
    <citation type="submission" date="2019-09" db="EMBL/GenBank/DDBJ databases">
        <title>Draft Whole-Genome sequence of Blastochloris sulfoviridis DSM 729.</title>
        <authorList>
            <person name="Meyer T.E."/>
            <person name="Kyndt J.A."/>
        </authorList>
    </citation>
    <scope>NUCLEOTIDE SEQUENCE [LARGE SCALE GENOMIC DNA]</scope>
    <source>
        <strain evidence="8 9">DSM 729</strain>
    </source>
</reference>
<evidence type="ECO:0000256" key="3">
    <source>
        <dbReference type="ARBA" id="ARBA00022695"/>
    </source>
</evidence>
<dbReference type="GO" id="GO:0006261">
    <property type="term" value="P:DNA-templated DNA replication"/>
    <property type="evidence" value="ECO:0007669"/>
    <property type="project" value="TreeGrafter"/>
</dbReference>
<dbReference type="Gene3D" id="3.40.50.300">
    <property type="entry name" value="P-loop containing nucleotide triphosphate hydrolases"/>
    <property type="match status" value="1"/>
</dbReference>
<proteinExistence type="inferred from homology"/>
<evidence type="ECO:0000313" key="8">
    <source>
        <dbReference type="EMBL" id="KAA5596763.1"/>
    </source>
</evidence>
<keyword evidence="4" id="KW-0235">DNA replication</keyword>
<dbReference type="CDD" id="cd18138">
    <property type="entry name" value="HLD_clamp_pol_III_delta"/>
    <property type="match status" value="1"/>
</dbReference>
<evidence type="ECO:0000256" key="7">
    <source>
        <dbReference type="ARBA" id="ARBA00049244"/>
    </source>
</evidence>
<dbReference type="EMBL" id="VWPL01000040">
    <property type="protein sequence ID" value="KAA5596763.1"/>
    <property type="molecule type" value="Genomic_DNA"/>
</dbReference>
<dbReference type="Gene3D" id="1.20.272.10">
    <property type="match status" value="1"/>
</dbReference>
<keyword evidence="9" id="KW-1185">Reference proteome</keyword>
<dbReference type="InterPro" id="IPR027417">
    <property type="entry name" value="P-loop_NTPase"/>
</dbReference>
<protein>
    <recommendedName>
        <fullName evidence="1">DNA-directed DNA polymerase</fullName>
        <ecNumber evidence="1">2.7.7.7</ecNumber>
    </recommendedName>
</protein>
<sequence>MVAVKPNEADTLLGRIDPARPVVLLFGPDAGLVAERAAKAAAAALSGSTDPFALVRLDGDAISADPARLADEAYTIGMFGGRRVIRVRVGGRSITAAIEPLLASPPVDTLILLEAGDLKRGQGLRELVERSPRGLAVACYADAGRDLDRLIDEELRAADLAIDREARELLAAHLGGDRLASRGEVKKLALYAHGQGRITVEDVEAIVGDASATGFDEAIDTAFAGDAAAADEAAARLLSAGTSPQGLLAAAIRAAVQLHRWRIAVEGGASVRTVVENSRPPIHFRRKPLIERALDAWSADGLSAAVIDLGTAAADARKQAALADLICSRALLSIATSAARRRRRA</sequence>